<feature type="chain" id="PRO_5046524235" description="WSC domain-containing protein" evidence="1">
    <location>
        <begin position="19"/>
        <end position="535"/>
    </location>
</feature>
<evidence type="ECO:0000313" key="3">
    <source>
        <dbReference type="EMBL" id="RYO80296.1"/>
    </source>
</evidence>
<dbReference type="SMART" id="SM00321">
    <property type="entry name" value="WSC"/>
    <property type="match status" value="1"/>
</dbReference>
<gene>
    <name evidence="3" type="ORF">DL762_007709</name>
</gene>
<sequence length="535" mass="58569">MRISSLAVAATSLAGSSGALVARNCTEVVPGQYLGTPFENHLEILNPASEKAWFKIRDPTGQHVCESDPESDLSLLTFSSLNTTGQRPLYEKIKRLIIVAHGARRDPHDYHNQMVYALSLVDHPDINLDTVAIVSPYFPMDLDLGVGFPDPNDPEVASRALAWFFDRWVGGANNQYPKSATVVSSYDVFDQIIQWYGDKTRFPNLSQIVIAGHSMGAMLIQRYAAMAKSPEQLGVDTPITYYVGNPNSVLWFDKSRPMSTGNCSEVWDNWREGLSNYMNYDVEHSGEMTYNVELAQAGPEAILANYNNRSIAYGRATRDRGDFKDIYDCAVYTTGKDRSERFFQFLKKFPATCADPQPGAGCHTLDIVVSGHSSETMFQSEAGRARLFHDNWDGDGSRAFDFGYPRIQEGDDPYPDPALAGGPLVEVDDTVYAGNMTWRGCWSDVDEAQTVATFPDEPLYRGNLLSRNYCAEVCAAAGFAIAGMNGSKCFCADALGVQAVPVVSTSCTLNCPANASQTCGGPSRLTILAADGVEL</sequence>
<proteinExistence type="predicted"/>
<feature type="domain" description="WSC" evidence="2">
    <location>
        <begin position="435"/>
        <end position="531"/>
    </location>
</feature>
<name>A0ABY0GYU8_9PEZI</name>
<dbReference type="InterPro" id="IPR029058">
    <property type="entry name" value="AB_hydrolase_fold"/>
</dbReference>
<dbReference type="Pfam" id="PF01822">
    <property type="entry name" value="WSC"/>
    <property type="match status" value="1"/>
</dbReference>
<comment type="caution">
    <text evidence="3">The sequence shown here is derived from an EMBL/GenBank/DDBJ whole genome shotgun (WGS) entry which is preliminary data.</text>
</comment>
<protein>
    <recommendedName>
        <fullName evidence="2">WSC domain-containing protein</fullName>
    </recommendedName>
</protein>
<reference evidence="3 4" key="1">
    <citation type="submission" date="2018-06" db="EMBL/GenBank/DDBJ databases">
        <title>Complete Genomes of Monosporascus.</title>
        <authorList>
            <person name="Robinson A.J."/>
            <person name="Natvig D.O."/>
        </authorList>
    </citation>
    <scope>NUCLEOTIDE SEQUENCE [LARGE SCALE GENOMIC DNA]</scope>
    <source>
        <strain evidence="3 4">CBS 609.92</strain>
    </source>
</reference>
<dbReference type="SUPFAM" id="SSF53474">
    <property type="entry name" value="alpha/beta-Hydrolases"/>
    <property type="match status" value="1"/>
</dbReference>
<dbReference type="PANTHER" id="PTHR35560">
    <property type="entry name" value="BLL0132 PROTEIN"/>
    <property type="match status" value="1"/>
</dbReference>
<dbReference type="Gene3D" id="3.40.50.1820">
    <property type="entry name" value="alpha/beta hydrolase"/>
    <property type="match status" value="1"/>
</dbReference>
<dbReference type="Proteomes" id="UP000294003">
    <property type="component" value="Unassembled WGS sequence"/>
</dbReference>
<accession>A0ABY0GYU8</accession>
<keyword evidence="4" id="KW-1185">Reference proteome</keyword>
<feature type="signal peptide" evidence="1">
    <location>
        <begin position="1"/>
        <end position="18"/>
    </location>
</feature>
<keyword evidence="1" id="KW-0732">Signal</keyword>
<dbReference type="PANTHER" id="PTHR35560:SF3">
    <property type="entry name" value="PEPTIDASE S9 PROLYL OLIGOPEPTIDASE CATALYTIC DOMAIN-CONTAINING PROTEIN"/>
    <property type="match status" value="1"/>
</dbReference>
<organism evidence="3 4">
    <name type="scientific">Monosporascus cannonballus</name>
    <dbReference type="NCBI Taxonomy" id="155416"/>
    <lineage>
        <taxon>Eukaryota</taxon>
        <taxon>Fungi</taxon>
        <taxon>Dikarya</taxon>
        <taxon>Ascomycota</taxon>
        <taxon>Pezizomycotina</taxon>
        <taxon>Sordariomycetes</taxon>
        <taxon>Xylariomycetidae</taxon>
        <taxon>Xylariales</taxon>
        <taxon>Xylariales incertae sedis</taxon>
        <taxon>Monosporascus</taxon>
    </lineage>
</organism>
<evidence type="ECO:0000313" key="4">
    <source>
        <dbReference type="Proteomes" id="UP000294003"/>
    </source>
</evidence>
<dbReference type="PROSITE" id="PS51212">
    <property type="entry name" value="WSC"/>
    <property type="match status" value="1"/>
</dbReference>
<dbReference type="EMBL" id="QJNS01000294">
    <property type="protein sequence ID" value="RYO80296.1"/>
    <property type="molecule type" value="Genomic_DNA"/>
</dbReference>
<evidence type="ECO:0000256" key="1">
    <source>
        <dbReference type="SAM" id="SignalP"/>
    </source>
</evidence>
<evidence type="ECO:0000259" key="2">
    <source>
        <dbReference type="PROSITE" id="PS51212"/>
    </source>
</evidence>
<dbReference type="InterPro" id="IPR002889">
    <property type="entry name" value="WSC_carb-bd"/>
</dbReference>